<feature type="compositionally biased region" description="Basic and acidic residues" evidence="5">
    <location>
        <begin position="308"/>
        <end position="353"/>
    </location>
</feature>
<comment type="caution">
    <text evidence="8">The sequence shown here is derived from an EMBL/GenBank/DDBJ whole genome shotgun (WGS) entry which is preliminary data.</text>
</comment>
<dbReference type="RefSeq" id="WP_068367229.1">
    <property type="nucleotide sequence ID" value="NZ_KQ960172.1"/>
</dbReference>
<dbReference type="STRING" id="755172.HMPREF1863_00634"/>
<dbReference type="CDD" id="cd12797">
    <property type="entry name" value="M23_peptidase"/>
    <property type="match status" value="1"/>
</dbReference>
<reference evidence="9" key="1">
    <citation type="submission" date="2016-01" db="EMBL/GenBank/DDBJ databases">
        <authorList>
            <person name="Mitreva M."/>
            <person name="Pepin K.H."/>
            <person name="Mihindukulasuriya K.A."/>
            <person name="Fulton R."/>
            <person name="Fronick C."/>
            <person name="O'Laughlin M."/>
            <person name="Miner T."/>
            <person name="Herter B."/>
            <person name="Rosa B.A."/>
            <person name="Cordes M."/>
            <person name="Tomlinson C."/>
            <person name="Wollam A."/>
            <person name="Palsikar V.B."/>
            <person name="Mardis E.R."/>
            <person name="Wilson R.K."/>
        </authorList>
    </citation>
    <scope>NUCLEOTIDE SEQUENCE [LARGE SCALE GENOMIC DNA]</scope>
    <source>
        <strain evidence="9">DNF00729</strain>
    </source>
</reference>
<dbReference type="GO" id="GO:0006508">
    <property type="term" value="P:proteolysis"/>
    <property type="evidence" value="ECO:0007669"/>
    <property type="project" value="UniProtKB-KW"/>
</dbReference>
<dbReference type="PANTHER" id="PTHR47053:SF1">
    <property type="entry name" value="MUREIN DD-ENDOPEPTIDASE MEPH-RELATED"/>
    <property type="match status" value="1"/>
</dbReference>
<keyword evidence="4" id="KW-0788">Thiol protease</keyword>
<dbReference type="SUPFAM" id="SSF51261">
    <property type="entry name" value="Duplicated hybrid motif"/>
    <property type="match status" value="1"/>
</dbReference>
<feature type="compositionally biased region" description="Basic and acidic residues" evidence="5">
    <location>
        <begin position="34"/>
        <end position="55"/>
    </location>
</feature>
<keyword evidence="9" id="KW-1185">Reference proteome</keyword>
<feature type="compositionally biased region" description="Basic and acidic residues" evidence="5">
    <location>
        <begin position="207"/>
        <end position="251"/>
    </location>
</feature>
<feature type="transmembrane region" description="Helical" evidence="6">
    <location>
        <begin position="582"/>
        <end position="610"/>
    </location>
</feature>
<dbReference type="NCBIfam" id="NF045974">
    <property type="entry name" value="conju_CD1108"/>
    <property type="match status" value="1"/>
</dbReference>
<feature type="compositionally biased region" description="Basic residues" evidence="5">
    <location>
        <begin position="95"/>
        <end position="109"/>
    </location>
</feature>
<feature type="compositionally biased region" description="Basic and acidic residues" evidence="5">
    <location>
        <begin position="110"/>
        <end position="145"/>
    </location>
</feature>
<evidence type="ECO:0000256" key="2">
    <source>
        <dbReference type="ARBA" id="ARBA00022670"/>
    </source>
</evidence>
<dbReference type="Pfam" id="PF06725">
    <property type="entry name" value="3D"/>
    <property type="match status" value="1"/>
</dbReference>
<dbReference type="Proteomes" id="UP000070442">
    <property type="component" value="Unassembled WGS sequence"/>
</dbReference>
<organism evidence="8 9">
    <name type="scientific">Aedoeadaptatus coxii</name>
    <dbReference type="NCBI Taxonomy" id="755172"/>
    <lineage>
        <taxon>Bacteria</taxon>
        <taxon>Bacillati</taxon>
        <taxon>Bacillota</taxon>
        <taxon>Tissierellia</taxon>
        <taxon>Tissierellales</taxon>
        <taxon>Peptoniphilaceae</taxon>
        <taxon>Aedoeadaptatus</taxon>
    </lineage>
</organism>
<dbReference type="InterPro" id="IPR016047">
    <property type="entry name" value="M23ase_b-sheet_dom"/>
</dbReference>
<feature type="compositionally biased region" description="Basic and acidic residues" evidence="5">
    <location>
        <begin position="63"/>
        <end position="78"/>
    </location>
</feature>
<feature type="region of interest" description="Disordered" evidence="5">
    <location>
        <begin position="874"/>
        <end position="912"/>
    </location>
</feature>
<dbReference type="PATRIC" id="fig|755172.3.peg.608"/>
<name>A0A134AHI3_9FIRM</name>
<dbReference type="InterPro" id="IPR038765">
    <property type="entry name" value="Papain-like_cys_pep_sf"/>
</dbReference>
<dbReference type="InterPro" id="IPR051202">
    <property type="entry name" value="Peptidase_C40"/>
</dbReference>
<evidence type="ECO:0000259" key="7">
    <source>
        <dbReference type="PROSITE" id="PS51935"/>
    </source>
</evidence>
<evidence type="ECO:0000256" key="6">
    <source>
        <dbReference type="SAM" id="Phobius"/>
    </source>
</evidence>
<keyword evidence="6" id="KW-0472">Membrane</keyword>
<feature type="domain" description="NlpC/P60" evidence="7">
    <location>
        <begin position="1190"/>
        <end position="1313"/>
    </location>
</feature>
<dbReference type="GO" id="GO:0004553">
    <property type="term" value="F:hydrolase activity, hydrolyzing O-glycosyl compounds"/>
    <property type="evidence" value="ECO:0007669"/>
    <property type="project" value="InterPro"/>
</dbReference>
<gene>
    <name evidence="8" type="ORF">HMPREF1863_00634</name>
</gene>
<feature type="compositionally biased region" description="Pro residues" evidence="5">
    <location>
        <begin position="889"/>
        <end position="899"/>
    </location>
</feature>
<sequence length="1314" mass="148784">MLKRNNYKNKPSQQPIDPSKVQKSKENYNQSLNRSRDNYNAKHESFHASSYKDYRTYTNQQENVKKQETAKRDFRKSENAINAQRTVSYEQQKRLNYRKNLMRKQHRERAKAEYAKELEQRRQDEERRLEENRKIEERRLQEERRRQDYLQELENQKYIPTQSPLSAAIQRELVDKPANRVVDLTERKEKYEKLNKKKTIDDNFSSKPREKADRNGKSFDDQSKAHSDQNFFEADRSSVRERPVSSKDPKKEKLKKKQAKAVYQKFQAESLQSSNFDSNQINDHRLSEPPQNQKFKMTDEMDLDGDGIIDRYDADFRDSNVEHFGDLDEREDARAESDYKVSSEKEYSSKNPKDSILFNSETPDNGAEGQPKQKKLIKKAYSSKFRNEQDRKSDLKKEKRFSDKMFFDDEEKMNEAHLNLDQKLESVSDRIARLNKDKNAGADTVARSVGMSALALKAAKKRKQYASRLKNDESSMIHKVKEHKFNIEDEATKRVDQLNADRNMAVETANKTAKAASKAKKANKKANQAYQKARNKKKAREAYLESKGATSNSQSIKERISNAVKNPGQAIKKIGEKGGIKIFALGIIIVLLIFVLFSCVSSSLVGITYLGNTSYLAEFIDVTEADKYYMKQEAELQWEIQNIERVYPGFDEYIVQDDAIGHDPHLLIAYLTVKYEDFKLKDVTGELDSIFKEQYQYNVVKRTEVRYRRNGSPYLYKILEATLYTNDLETVLRSRLGGEDFTGEIGDFGNGQFAQPLKNMSVSSRFGPRRAPVPGASTYHRGVDFRASIGTPVYASEAGKVVTNKFNRFRGWYIVVDHGGGLRSLYQHLNGRAPKPVGSSVQRGEVIAHTGKSGIGSGPHLHYEVHVNGKPVNPLPFIQGNGRRKPKPKPNPPLTPSPSTPEISGGSGDSDKVTDLEKFDIYMESKGNFMLFESPIESDWKGKISRMFGWNVINNKVTLYNWLDINAGGEKVIAVNDGTVSSSSDGLTLTDDTGWKIKYKGVSPTKSGKVKIGDQIGTASGKLSIQIINDQNQILNPYFHLWSESGQVQYKMYNPRPNTNIGSLDFSSGGGWGQGGAMPSEAQPIGDYFIATAYTPDPKENGGYSGTAMGTKLVRGVVAVDPKVIPLGSVLWVEGYGVCRAEDTGGAIKGKRLDLLFETKKEAYNWGRRKVRVAILPKGYKPTGNGGNVSERRISILKEAQRYGGVPYVWGGTSPRGFDCSGFIHYVYKQKGINIPRETVSLYNGARKVSAEQAKPGDIVFFHRTYNTSKPISHVGIYIGNGKMIHASTRGVREANLNSRYWRSKLVGFGSYLP</sequence>
<dbReference type="GO" id="GO:0009254">
    <property type="term" value="P:peptidoglycan turnover"/>
    <property type="evidence" value="ECO:0007669"/>
    <property type="project" value="InterPro"/>
</dbReference>
<dbReference type="InterPro" id="IPR010611">
    <property type="entry name" value="3D_dom"/>
</dbReference>
<evidence type="ECO:0000256" key="1">
    <source>
        <dbReference type="ARBA" id="ARBA00007074"/>
    </source>
</evidence>
<keyword evidence="3" id="KW-0378">Hydrolase</keyword>
<dbReference type="InterPro" id="IPR000064">
    <property type="entry name" value="NLP_P60_dom"/>
</dbReference>
<evidence type="ECO:0000256" key="3">
    <source>
        <dbReference type="ARBA" id="ARBA00022801"/>
    </source>
</evidence>
<feature type="region of interest" description="Disordered" evidence="5">
    <location>
        <begin position="1"/>
        <end position="145"/>
    </location>
</feature>
<protein>
    <submittedName>
        <fullName evidence="8">NlpC/P60 family protein</fullName>
    </submittedName>
</protein>
<dbReference type="InterPro" id="IPR036908">
    <property type="entry name" value="RlpA-like_sf"/>
</dbReference>
<evidence type="ECO:0000313" key="8">
    <source>
        <dbReference type="EMBL" id="KXB67162.1"/>
    </source>
</evidence>
<dbReference type="Gene3D" id="2.40.40.10">
    <property type="entry name" value="RlpA-like domain"/>
    <property type="match status" value="1"/>
</dbReference>
<dbReference type="PROSITE" id="PS51935">
    <property type="entry name" value="NLPC_P60"/>
    <property type="match status" value="1"/>
</dbReference>
<accession>A0A134AHI3</accession>
<keyword evidence="6" id="KW-0812">Transmembrane</keyword>
<dbReference type="GO" id="GO:0008234">
    <property type="term" value="F:cysteine-type peptidase activity"/>
    <property type="evidence" value="ECO:0007669"/>
    <property type="project" value="UniProtKB-KW"/>
</dbReference>
<dbReference type="Gene3D" id="2.70.70.10">
    <property type="entry name" value="Glucose Permease (Domain IIA)"/>
    <property type="match status" value="1"/>
</dbReference>
<dbReference type="Pfam" id="PF00877">
    <property type="entry name" value="NLPC_P60"/>
    <property type="match status" value="1"/>
</dbReference>
<comment type="similarity">
    <text evidence="1">Belongs to the peptidase C40 family.</text>
</comment>
<feature type="compositionally biased region" description="Polar residues" evidence="5">
    <location>
        <begin position="79"/>
        <end position="90"/>
    </location>
</feature>
<keyword evidence="2" id="KW-0645">Protease</keyword>
<dbReference type="InterPro" id="IPR059180">
    <property type="entry name" value="3D_YorM"/>
</dbReference>
<dbReference type="Pfam" id="PF01551">
    <property type="entry name" value="Peptidase_M23"/>
    <property type="match status" value="1"/>
</dbReference>
<feature type="region of interest" description="Disordered" evidence="5">
    <location>
        <begin position="170"/>
        <end position="397"/>
    </location>
</feature>
<dbReference type="OrthoDB" id="1654978at2"/>
<dbReference type="Gene3D" id="3.90.1720.10">
    <property type="entry name" value="endopeptidase domain like (from Nostoc punctiforme)"/>
    <property type="match status" value="1"/>
</dbReference>
<feature type="compositionally biased region" description="Polar residues" evidence="5">
    <location>
        <begin position="269"/>
        <end position="281"/>
    </location>
</feature>
<dbReference type="SUPFAM" id="SSF54001">
    <property type="entry name" value="Cysteine proteinases"/>
    <property type="match status" value="1"/>
</dbReference>
<dbReference type="GO" id="GO:0019867">
    <property type="term" value="C:outer membrane"/>
    <property type="evidence" value="ECO:0007669"/>
    <property type="project" value="InterPro"/>
</dbReference>
<dbReference type="SUPFAM" id="SSF50685">
    <property type="entry name" value="Barwin-like endoglucanases"/>
    <property type="match status" value="1"/>
</dbReference>
<proteinExistence type="inferred from homology"/>
<dbReference type="EMBL" id="LSDG01000022">
    <property type="protein sequence ID" value="KXB67162.1"/>
    <property type="molecule type" value="Genomic_DNA"/>
</dbReference>
<evidence type="ECO:0000256" key="4">
    <source>
        <dbReference type="ARBA" id="ARBA00022807"/>
    </source>
</evidence>
<dbReference type="InterPro" id="IPR011055">
    <property type="entry name" value="Dup_hybrid_motif"/>
</dbReference>
<evidence type="ECO:0000256" key="5">
    <source>
        <dbReference type="SAM" id="MobiDB-lite"/>
    </source>
</evidence>
<dbReference type="CDD" id="cd14667">
    <property type="entry name" value="3D_containing_proteins"/>
    <property type="match status" value="1"/>
</dbReference>
<keyword evidence="6" id="KW-1133">Transmembrane helix</keyword>
<feature type="compositionally biased region" description="Basic and acidic residues" evidence="5">
    <location>
        <begin position="172"/>
        <end position="201"/>
    </location>
</feature>
<dbReference type="PANTHER" id="PTHR47053">
    <property type="entry name" value="MUREIN DD-ENDOPEPTIDASE MEPH-RELATED"/>
    <property type="match status" value="1"/>
</dbReference>
<feature type="compositionally biased region" description="Basic and acidic residues" evidence="5">
    <location>
        <begin position="385"/>
        <end position="397"/>
    </location>
</feature>
<evidence type="ECO:0000313" key="9">
    <source>
        <dbReference type="Proteomes" id="UP000070442"/>
    </source>
</evidence>